<dbReference type="InterPro" id="IPR001714">
    <property type="entry name" value="Pept_M24_MAP"/>
</dbReference>
<dbReference type="GO" id="GO:0070006">
    <property type="term" value="F:metalloaminopeptidase activity"/>
    <property type="evidence" value="ECO:0007669"/>
    <property type="project" value="InterPro"/>
</dbReference>
<dbReference type="PANTHER" id="PTHR43226">
    <property type="entry name" value="XAA-PRO AMINOPEPTIDASE 3"/>
    <property type="match status" value="1"/>
</dbReference>
<dbReference type="Gene3D" id="3.40.350.10">
    <property type="entry name" value="Creatinase/prolidase N-terminal domain"/>
    <property type="match status" value="1"/>
</dbReference>
<dbReference type="FunFam" id="3.90.230.10:FF:000002">
    <property type="entry name" value="Xaa-Pro aminopeptidase 3"/>
    <property type="match status" value="1"/>
</dbReference>
<dbReference type="InterPro" id="IPR029149">
    <property type="entry name" value="Creatin/AminoP/Spt16_N"/>
</dbReference>
<evidence type="ECO:0000256" key="3">
    <source>
        <dbReference type="ARBA" id="ARBA00022723"/>
    </source>
</evidence>
<keyword evidence="4" id="KW-0378">Hydrolase</keyword>
<evidence type="ECO:0000256" key="5">
    <source>
        <dbReference type="ARBA" id="ARBA00023211"/>
    </source>
</evidence>
<sequence>MSHPMKDQPKIEFQRRRRQLMRMMGEGTIAVLPSASEHIRNRDVEYPFRQDSDFMYLSNFNEPESVIVLIPGREQGEFVLFCRERDPLMETWNGRRAGQEGAVERFGADDAFPIGDIDDILPGLLEHCHTVYYTLGRDSEFDQRMMGWVNQLRAQLRSGTHVPHEFINLSFLLHDMRLYKTASEVKMMKAAAQVAVTAHRRAMQTCKPGMFEYEVEAEILYEFRKAGTEPAYSSIVGGGENGCILHYTENNCELKDGDLLLIDAGAEYRGYASDITRTFPVNGTFSPVQREVYDIVLRAQHAAFDQAKPGNHWDDPHLAAVAELTKGLIEIGLLKGDLETLIKEEAYRPFYMHRTGHWLGLDVHDVGDYKVGDTWRTLEPGMALTIEPGLYIPAGSKDVPEKYWNIGIRIEDDVVITKDGCQVLTSAVPTDPVAIEKLMARPL</sequence>
<dbReference type="InterPro" id="IPR052433">
    <property type="entry name" value="X-Pro_dipept-like"/>
</dbReference>
<dbReference type="AlphaFoldDB" id="A0A7R8WW94"/>
<keyword evidence="3" id="KW-0479">Metal-binding</keyword>
<accession>A0A7R8WW94</accession>
<name>A0A7R8WW94_9CRUS</name>
<dbReference type="SUPFAM" id="SSF55920">
    <property type="entry name" value="Creatinase/aminopeptidase"/>
    <property type="match status" value="1"/>
</dbReference>
<dbReference type="SMART" id="SM01011">
    <property type="entry name" value="AMP_N"/>
    <property type="match status" value="1"/>
</dbReference>
<gene>
    <name evidence="6" type="ORF">CTOB1V02_LOCUS13902</name>
</gene>
<dbReference type="InterPro" id="IPR007865">
    <property type="entry name" value="Aminopep_P_N"/>
</dbReference>
<evidence type="ECO:0000313" key="6">
    <source>
        <dbReference type="EMBL" id="CAD7236087.1"/>
    </source>
</evidence>
<dbReference type="InterPro" id="IPR000994">
    <property type="entry name" value="Pept_M24"/>
</dbReference>
<comment type="cofactor">
    <cofactor evidence="1">
        <name>Mn(2+)</name>
        <dbReference type="ChEBI" id="CHEBI:29035"/>
    </cofactor>
</comment>
<dbReference type="GO" id="GO:0006508">
    <property type="term" value="P:proteolysis"/>
    <property type="evidence" value="ECO:0007669"/>
    <property type="project" value="TreeGrafter"/>
</dbReference>
<dbReference type="InterPro" id="IPR001131">
    <property type="entry name" value="Peptidase_M24B_aminopep-P_CS"/>
</dbReference>
<dbReference type="GO" id="GO:0030145">
    <property type="term" value="F:manganese ion binding"/>
    <property type="evidence" value="ECO:0007669"/>
    <property type="project" value="InterPro"/>
</dbReference>
<protein>
    <submittedName>
        <fullName evidence="6">Uncharacterized protein</fullName>
    </submittedName>
</protein>
<dbReference type="CDD" id="cd01087">
    <property type="entry name" value="Prolidase"/>
    <property type="match status" value="1"/>
</dbReference>
<organism evidence="6">
    <name type="scientific">Cyprideis torosa</name>
    <dbReference type="NCBI Taxonomy" id="163714"/>
    <lineage>
        <taxon>Eukaryota</taxon>
        <taxon>Metazoa</taxon>
        <taxon>Ecdysozoa</taxon>
        <taxon>Arthropoda</taxon>
        <taxon>Crustacea</taxon>
        <taxon>Oligostraca</taxon>
        <taxon>Ostracoda</taxon>
        <taxon>Podocopa</taxon>
        <taxon>Podocopida</taxon>
        <taxon>Cytherocopina</taxon>
        <taxon>Cytheroidea</taxon>
        <taxon>Cytherideidae</taxon>
        <taxon>Cyprideis</taxon>
    </lineage>
</organism>
<dbReference type="PANTHER" id="PTHR43226:SF4">
    <property type="entry name" value="XAA-PRO AMINOPEPTIDASE 3"/>
    <property type="match status" value="1"/>
</dbReference>
<evidence type="ECO:0000256" key="1">
    <source>
        <dbReference type="ARBA" id="ARBA00001936"/>
    </source>
</evidence>
<dbReference type="InterPro" id="IPR036005">
    <property type="entry name" value="Creatinase/aminopeptidase-like"/>
</dbReference>
<dbReference type="OrthoDB" id="10261878at2759"/>
<dbReference type="PROSITE" id="PS00491">
    <property type="entry name" value="PROLINE_PEPTIDASE"/>
    <property type="match status" value="1"/>
</dbReference>
<dbReference type="NCBIfam" id="NF008131">
    <property type="entry name" value="PRK10879.1"/>
    <property type="match status" value="1"/>
</dbReference>
<dbReference type="Gene3D" id="3.90.230.10">
    <property type="entry name" value="Creatinase/methionine aminopeptidase superfamily"/>
    <property type="match status" value="1"/>
</dbReference>
<evidence type="ECO:0000256" key="2">
    <source>
        <dbReference type="ARBA" id="ARBA00008766"/>
    </source>
</evidence>
<dbReference type="Pfam" id="PF05195">
    <property type="entry name" value="AMP_N"/>
    <property type="match status" value="1"/>
</dbReference>
<dbReference type="Pfam" id="PF00557">
    <property type="entry name" value="Peptidase_M24"/>
    <property type="match status" value="1"/>
</dbReference>
<proteinExistence type="inferred from homology"/>
<reference evidence="6" key="1">
    <citation type="submission" date="2020-11" db="EMBL/GenBank/DDBJ databases">
        <authorList>
            <person name="Tran Van P."/>
        </authorList>
    </citation>
    <scope>NUCLEOTIDE SEQUENCE</scope>
</reference>
<keyword evidence="5" id="KW-0464">Manganese</keyword>
<dbReference type="PRINTS" id="PR00599">
    <property type="entry name" value="MAPEPTIDASE"/>
</dbReference>
<comment type="similarity">
    <text evidence="2">Belongs to the peptidase M24B family.</text>
</comment>
<dbReference type="SUPFAM" id="SSF53092">
    <property type="entry name" value="Creatinase/prolidase N-terminal domain"/>
    <property type="match status" value="1"/>
</dbReference>
<dbReference type="GO" id="GO:0005829">
    <property type="term" value="C:cytosol"/>
    <property type="evidence" value="ECO:0007669"/>
    <property type="project" value="TreeGrafter"/>
</dbReference>
<dbReference type="EMBL" id="OB676463">
    <property type="protein sequence ID" value="CAD7236087.1"/>
    <property type="molecule type" value="Genomic_DNA"/>
</dbReference>
<evidence type="ECO:0000256" key="4">
    <source>
        <dbReference type="ARBA" id="ARBA00022801"/>
    </source>
</evidence>